<dbReference type="Proteomes" id="UP000807504">
    <property type="component" value="Unassembled WGS sequence"/>
</dbReference>
<gene>
    <name evidence="1" type="ORF">HNY73_006534</name>
</gene>
<name>A0A8T0FC66_ARGBR</name>
<comment type="caution">
    <text evidence="1">The sequence shown here is derived from an EMBL/GenBank/DDBJ whole genome shotgun (WGS) entry which is preliminary data.</text>
</comment>
<reference evidence="1" key="1">
    <citation type="journal article" date="2020" name="bioRxiv">
        <title>Chromosome-level reference genome of the European wasp spider Argiope bruennichi: a resource for studies on range expansion and evolutionary adaptation.</title>
        <authorList>
            <person name="Sheffer M.M."/>
            <person name="Hoppe A."/>
            <person name="Krehenwinkel H."/>
            <person name="Uhl G."/>
            <person name="Kuss A.W."/>
            <person name="Jensen L."/>
            <person name="Jensen C."/>
            <person name="Gillespie R.G."/>
            <person name="Hoff K.J."/>
            <person name="Prost S."/>
        </authorList>
    </citation>
    <scope>NUCLEOTIDE SEQUENCE</scope>
</reference>
<protein>
    <submittedName>
        <fullName evidence="1">Uncharacterized protein</fullName>
    </submittedName>
</protein>
<proteinExistence type="predicted"/>
<accession>A0A8T0FC66</accession>
<evidence type="ECO:0000313" key="2">
    <source>
        <dbReference type="Proteomes" id="UP000807504"/>
    </source>
</evidence>
<evidence type="ECO:0000313" key="1">
    <source>
        <dbReference type="EMBL" id="KAF8788501.1"/>
    </source>
</evidence>
<keyword evidence="2" id="KW-1185">Reference proteome</keyword>
<organism evidence="1 2">
    <name type="scientific">Argiope bruennichi</name>
    <name type="common">Wasp spider</name>
    <name type="synonym">Aranea bruennichi</name>
    <dbReference type="NCBI Taxonomy" id="94029"/>
    <lineage>
        <taxon>Eukaryota</taxon>
        <taxon>Metazoa</taxon>
        <taxon>Ecdysozoa</taxon>
        <taxon>Arthropoda</taxon>
        <taxon>Chelicerata</taxon>
        <taxon>Arachnida</taxon>
        <taxon>Araneae</taxon>
        <taxon>Araneomorphae</taxon>
        <taxon>Entelegynae</taxon>
        <taxon>Araneoidea</taxon>
        <taxon>Araneidae</taxon>
        <taxon>Argiope</taxon>
    </lineage>
</organism>
<reference evidence="1" key="2">
    <citation type="submission" date="2020-06" db="EMBL/GenBank/DDBJ databases">
        <authorList>
            <person name="Sheffer M."/>
        </authorList>
    </citation>
    <scope>NUCLEOTIDE SEQUENCE</scope>
</reference>
<dbReference type="EMBL" id="JABXBU010000012">
    <property type="protein sequence ID" value="KAF8788501.1"/>
    <property type="molecule type" value="Genomic_DNA"/>
</dbReference>
<dbReference type="AlphaFoldDB" id="A0A8T0FC66"/>
<sequence length="110" mass="12672">MEDVQRAIRAHTENPDLKLRFKMRGRTEDISHLILEAPSQAFHRLKNLRRIAINWEMFHLREFHHVKRCSTCQAFIHIATRASAKIIFHFVVSAAGDTTPGSACLMSSFV</sequence>